<dbReference type="AlphaFoldDB" id="A0AAN9HX26"/>
<gene>
    <name evidence="1" type="ORF">RIF29_30560</name>
</gene>
<keyword evidence="2" id="KW-1185">Reference proteome</keyword>
<evidence type="ECO:0000313" key="1">
    <source>
        <dbReference type="EMBL" id="KAK7256944.1"/>
    </source>
</evidence>
<sequence length="201" mass="22576">MCQLSTLTLLPLPQSSQPLHQVPTGMSICPIELGKNHVNYPLLILNILLLQLIRSSFGPCMCLVSFSVETSSSFLFCNQSCGSLEKGGNHISDFFCSPLDILLLLCSSVVPSSSIYISKTTFGNQVLAAEVICRNLEFFEMELLERRKPNPSISKKMQLRLEANAKQLCGSLVYWRIVNFEKHFRKLIQLDESNCIETNKI</sequence>
<evidence type="ECO:0000313" key="2">
    <source>
        <dbReference type="Proteomes" id="UP001372338"/>
    </source>
</evidence>
<organism evidence="1 2">
    <name type="scientific">Crotalaria pallida</name>
    <name type="common">Smooth rattlebox</name>
    <name type="synonym">Crotalaria striata</name>
    <dbReference type="NCBI Taxonomy" id="3830"/>
    <lineage>
        <taxon>Eukaryota</taxon>
        <taxon>Viridiplantae</taxon>
        <taxon>Streptophyta</taxon>
        <taxon>Embryophyta</taxon>
        <taxon>Tracheophyta</taxon>
        <taxon>Spermatophyta</taxon>
        <taxon>Magnoliopsida</taxon>
        <taxon>eudicotyledons</taxon>
        <taxon>Gunneridae</taxon>
        <taxon>Pentapetalae</taxon>
        <taxon>rosids</taxon>
        <taxon>fabids</taxon>
        <taxon>Fabales</taxon>
        <taxon>Fabaceae</taxon>
        <taxon>Papilionoideae</taxon>
        <taxon>50 kb inversion clade</taxon>
        <taxon>genistoids sensu lato</taxon>
        <taxon>core genistoids</taxon>
        <taxon>Crotalarieae</taxon>
        <taxon>Crotalaria</taxon>
    </lineage>
</organism>
<comment type="caution">
    <text evidence="1">The sequence shown here is derived from an EMBL/GenBank/DDBJ whole genome shotgun (WGS) entry which is preliminary data.</text>
</comment>
<accession>A0AAN9HX26</accession>
<name>A0AAN9HX26_CROPI</name>
<dbReference type="Proteomes" id="UP001372338">
    <property type="component" value="Unassembled WGS sequence"/>
</dbReference>
<reference evidence="1 2" key="1">
    <citation type="submission" date="2024-01" db="EMBL/GenBank/DDBJ databases">
        <title>The genomes of 5 underutilized Papilionoideae crops provide insights into root nodulation and disease resistanc.</title>
        <authorList>
            <person name="Yuan L."/>
        </authorList>
    </citation>
    <scope>NUCLEOTIDE SEQUENCE [LARGE SCALE GENOMIC DNA]</scope>
    <source>
        <strain evidence="1">ZHUSHIDOU_FW_LH</strain>
        <tissue evidence="1">Leaf</tissue>
    </source>
</reference>
<proteinExistence type="predicted"/>
<protein>
    <submittedName>
        <fullName evidence="1">Uncharacterized protein</fullName>
    </submittedName>
</protein>
<dbReference type="EMBL" id="JAYWIO010000006">
    <property type="protein sequence ID" value="KAK7256944.1"/>
    <property type="molecule type" value="Genomic_DNA"/>
</dbReference>